<proteinExistence type="predicted"/>
<dbReference type="Gene3D" id="1.20.58.760">
    <property type="entry name" value="Peptidase M41"/>
    <property type="match status" value="1"/>
</dbReference>
<keyword evidence="2" id="KW-1185">Reference proteome</keyword>
<sequence length="227" mass="24824">MRDTSLNLIAITIFTLTLTTLVAPLLEISAAVPAGMVFVLLGLATLDTFSLQGQGSTILVDWLAGASGSRRDRIVHHEAGHFLMAYLLGVPVEGYALTAWEAFRQGQKAQGGVRFNDVELMEQLNHGVISSEAIDKYCKVWMAGIAAEILVYDQALGGVSDRQNIRRLWTQLRRSPQDAQIKERWAILQAQTLLKQNWCTYEALAAAMAEGASVAECYGLIGDRKAS</sequence>
<evidence type="ECO:0000313" key="1">
    <source>
        <dbReference type="EMBL" id="GCE93308.1"/>
    </source>
</evidence>
<dbReference type="RefSeq" id="WP_006619355.1">
    <property type="nucleotide sequence ID" value="NZ_BIMW01000072.1"/>
</dbReference>
<dbReference type="Proteomes" id="UP000326169">
    <property type="component" value="Unassembled WGS sequence"/>
</dbReference>
<reference evidence="1 2" key="1">
    <citation type="journal article" date="2019" name="J Genomics">
        <title>The Draft Genome of a Hydrogen-producing Cyanobacterium, Arthrospira platensis NIES-46.</title>
        <authorList>
            <person name="Suzuki S."/>
            <person name="Yamaguchi H."/>
            <person name="Kawachi M."/>
        </authorList>
    </citation>
    <scope>NUCLEOTIDE SEQUENCE [LARGE SCALE GENOMIC DNA]</scope>
    <source>
        <strain evidence="1 2">NIES-46</strain>
    </source>
</reference>
<dbReference type="InterPro" id="IPR037219">
    <property type="entry name" value="Peptidase_M41-like"/>
</dbReference>
<comment type="caution">
    <text evidence="1">The sequence shown here is derived from an EMBL/GenBank/DDBJ whole genome shotgun (WGS) entry which is preliminary data.</text>
</comment>
<dbReference type="SUPFAM" id="SSF140990">
    <property type="entry name" value="FtsH protease domain-like"/>
    <property type="match status" value="1"/>
</dbReference>
<dbReference type="PANTHER" id="PTHR33471:SF7">
    <property type="entry name" value="ATP-DEPENDENT ZINC METALLOPROTEASE-RELATED"/>
    <property type="match status" value="1"/>
</dbReference>
<name>A0A5M3T5M5_LIMPL</name>
<accession>A0A5M3T5M5</accession>
<dbReference type="EMBL" id="BIMW01000072">
    <property type="protein sequence ID" value="GCE93308.1"/>
    <property type="molecule type" value="Genomic_DNA"/>
</dbReference>
<gene>
    <name evidence="1" type="ORF">NIES46_13580</name>
</gene>
<dbReference type="PANTHER" id="PTHR33471">
    <property type="entry name" value="ATP-DEPENDENT ZINC METALLOPROTEASE-RELATED"/>
    <property type="match status" value="1"/>
</dbReference>
<evidence type="ECO:0008006" key="3">
    <source>
        <dbReference type="Google" id="ProtNLM"/>
    </source>
</evidence>
<protein>
    <recommendedName>
        <fullName evidence="3">ATP-dependent Zn protease</fullName>
    </recommendedName>
</protein>
<evidence type="ECO:0000313" key="2">
    <source>
        <dbReference type="Proteomes" id="UP000326169"/>
    </source>
</evidence>
<dbReference type="GeneID" id="301682246"/>
<organism evidence="1 2">
    <name type="scientific">Limnospira platensis NIES-46</name>
    <dbReference type="NCBI Taxonomy" id="1236695"/>
    <lineage>
        <taxon>Bacteria</taxon>
        <taxon>Bacillati</taxon>
        <taxon>Cyanobacteriota</taxon>
        <taxon>Cyanophyceae</taxon>
        <taxon>Oscillatoriophycideae</taxon>
        <taxon>Oscillatoriales</taxon>
        <taxon>Sirenicapillariaceae</taxon>
        <taxon>Limnospira</taxon>
    </lineage>
</organism>